<keyword evidence="5" id="KW-0539">Nucleus</keyword>
<dbReference type="SUPFAM" id="SSF49879">
    <property type="entry name" value="SMAD/FHA domain"/>
    <property type="match status" value="1"/>
</dbReference>
<dbReference type="Proteomes" id="UP000028760">
    <property type="component" value="Unassembled WGS sequence"/>
</dbReference>
<dbReference type="Pfam" id="PF15276">
    <property type="entry name" value="PP1_bind"/>
    <property type="match status" value="1"/>
</dbReference>
<dbReference type="EMBL" id="AYCK01000749">
    <property type="status" value="NOT_ANNOTATED_CDS"/>
    <property type="molecule type" value="Genomic_DNA"/>
</dbReference>
<feature type="compositionally biased region" description="Polar residues" evidence="7">
    <location>
        <begin position="1306"/>
        <end position="1321"/>
    </location>
</feature>
<evidence type="ECO:0000259" key="8">
    <source>
        <dbReference type="PROSITE" id="PS50006"/>
    </source>
</evidence>
<keyword evidence="10" id="KW-1185">Reference proteome</keyword>
<feature type="compositionally biased region" description="Low complexity" evidence="7">
    <location>
        <begin position="451"/>
        <end position="529"/>
    </location>
</feature>
<dbReference type="RefSeq" id="XP_016530684.1">
    <property type="nucleotide sequence ID" value="XM_016675198.1"/>
</dbReference>
<accession>A0A087YE19</accession>
<dbReference type="PANTHER" id="PTHR21603">
    <property type="entry name" value="ANTIGEN KI-67-LIKE PROTEIN"/>
    <property type="match status" value="1"/>
</dbReference>
<dbReference type="eggNOG" id="ENOG502QRVV">
    <property type="taxonomic scope" value="Eukaryota"/>
</dbReference>
<dbReference type="PANTHER" id="PTHR21603:SF17">
    <property type="entry name" value="PROLIFERATION MARKER PROTEIN KI-67"/>
    <property type="match status" value="1"/>
</dbReference>
<reference evidence="9" key="3">
    <citation type="submission" date="2025-09" db="UniProtKB">
        <authorList>
            <consortium name="Ensembl"/>
        </authorList>
    </citation>
    <scope>IDENTIFICATION</scope>
</reference>
<feature type="compositionally biased region" description="Basic and acidic residues" evidence="7">
    <location>
        <begin position="1438"/>
        <end position="1463"/>
    </location>
</feature>
<evidence type="ECO:0000256" key="4">
    <source>
        <dbReference type="ARBA" id="ARBA00022843"/>
    </source>
</evidence>
<proteinExistence type="predicted"/>
<evidence type="ECO:0000256" key="1">
    <source>
        <dbReference type="ARBA" id="ARBA00004123"/>
    </source>
</evidence>
<dbReference type="GO" id="GO:0005634">
    <property type="term" value="C:nucleus"/>
    <property type="evidence" value="ECO:0007669"/>
    <property type="project" value="UniProtKB-SubCell"/>
</dbReference>
<keyword evidence="6" id="KW-0131">Cell cycle</keyword>
<dbReference type="Pfam" id="PF00498">
    <property type="entry name" value="FHA"/>
    <property type="match status" value="1"/>
</dbReference>
<feature type="region of interest" description="Disordered" evidence="7">
    <location>
        <begin position="1656"/>
        <end position="1706"/>
    </location>
</feature>
<dbReference type="InterPro" id="IPR012568">
    <property type="entry name" value="KI67R"/>
</dbReference>
<dbReference type="Gene3D" id="2.60.200.20">
    <property type="match status" value="1"/>
</dbReference>
<dbReference type="RefSeq" id="XP_007559692.1">
    <property type="nucleotide sequence ID" value="XM_007559630.2"/>
</dbReference>
<feature type="region of interest" description="Disordered" evidence="7">
    <location>
        <begin position="1041"/>
        <end position="1637"/>
    </location>
</feature>
<feature type="compositionally biased region" description="Basic and acidic residues" evidence="7">
    <location>
        <begin position="1123"/>
        <end position="1134"/>
    </location>
</feature>
<feature type="compositionally biased region" description="Polar residues" evidence="7">
    <location>
        <begin position="1332"/>
        <end position="1345"/>
    </location>
</feature>
<dbReference type="CDD" id="cd22673">
    <property type="entry name" value="FHA_Ki67"/>
    <property type="match status" value="1"/>
</dbReference>
<feature type="compositionally biased region" description="Basic residues" evidence="7">
    <location>
        <begin position="581"/>
        <end position="591"/>
    </location>
</feature>
<keyword evidence="3" id="KW-0597">Phosphoprotein</keyword>
<sequence>MPLHGKIVVIKRSGGDGTEFPLTASCLFGRKAECDIRIQLPQVSKEHCRIDLNENKEIILTNLSSANPTRVNGEALSQSERLKHGDVITIVDRSFRFEYAPTQTPKKRTSSGAKSESLKVLRDQQVAHSVVAADAGEKRISEVSTDPHLKDGANYNNIQRSLEKTLELESQEDEKNSPFSDLYQMIKKSLDVKTPRKSSASVVQTPSSKFCTPRPGSVVKKSEKGVVLTLKKEEDPKGKTPEAVKKRGKTFQVPSAEGPGPRVEEAGKSEGPSQRRRISTPQKFTASEVIEQITASSSKSPVRRRSKECTPAKSGVSMEQEGQAGKSPKLKNPPKRSPKNSGSAEKAKMSKKRKSEELGKNLPIPNLKRKRVSFGGHLSPELFDKRLPPDSPLRKGASPRRSLSLYKPKLSLLRRASVIGLLKEQRTPSPKFKKSASPKTPTGNASPKSRSTSPANKSPKAASPAQKSPKSKSASPKAASPAQKSPKSKSASPKATSPAQKSPKSRSASPKATSPAQKSPKSRSASPKALTSTTPVKTPLNSGIQTPSVQGRFSVSRIRTPSPATAVVQQMPLLAGTPKIPLRRKSMKSASRRTSGVARSAVKVFQKRSGISRASMKAQSSWANIVKFGQTKASVVAPPEKKIIQKPLKKVVSKPQTPAWKLKGHTSTGHADSPATILVGRAHKRTIVDPTGAAPKVVMNLALFKKDMKMDEDLTGLSEMFKTPVNEKKRRSLVSESSAKKTPIATSSMVEPSVLNTPEEPDEMMVSPLSVASTVKSQRYNSEAVQRLLSGDEEASFVSDAPASEVCSESKHSDPKAGSVKTPKQKPELPVCLTGVKRIMKTPRQKAEPIEDLRGKLLKTPKQKPVQQDCLTGIKRIMKTPRQKAEPLEDIRGNLLVTPKKKTEQPECLTGVKSIFATPKQKVEPLEDLQGKFLKTPKTRQSSDVSLDGVAELFQTPIHQSQMLGLTAVERMMKTPKEKTAPVVDVVGMKRLTRTPKQRGEPVENNFGIKRLMKSPRLRGNPPVEDFEGLQELLEEPVTYLTEQQPDKPSDAMETQPQSVIESNTTSTPAFLERKSVRGRRAKAVEPKQEETKDMVSAPARGRRGKKPETKAPPAVRHTTRGRNAEVPESRDVEESLPESPKVAMKRQRPIKRAQDEAIELEQNPAAEEVATPEPEIDSVPTIDVHGGPALEEKAVLRPKRGRKPKQPEELAQQEQKHPKNADKDKSVNSSDAERVKLPEEENADTEVPETSLSQKKSERGKRAKPIEANEAEKTQEAEETSNKPVLPPVRGRRGKKMEATASPAVKQNTRTRNVKSQNTVDHPAVEAQAITEISNEAMTPQVSEKSNEKTMDPVSSVQVTTKPLRGRKAKIASTEPKKDECPVADAETSQPIPSVGKPRRGRKAKPDVEEPTEVAEDTCLPVETKPPIRAKRGRSVLQKEDKQIENDKMTSQETSEHQEPPKKSRRTRKPEPEPLKTKEDIIVPEKEPSVEQSSVAAKPKKGGRKANADAVIETPAKSVLLADATEKPKRGRKGKQVPQETIPAENPEHEEISVPSPQVHKPSRATPVKRAVSETTPAKRGRRGTALPLGEPKQEPAPEPAVPAKRGRRAAAKPKLDDETNPSESSKADVQDPKMTKKAVKFKTDLEIHEIPKVTPVKAVRGRKTKVPDQADASSKEGTKEASSTEEKRLSDDVVEPAKRGRRGAKVAEVVVVEDIGAQQKNRRGRSAKK</sequence>
<organism evidence="9 10">
    <name type="scientific">Poecilia formosa</name>
    <name type="common">Amazon molly</name>
    <name type="synonym">Limia formosa</name>
    <dbReference type="NCBI Taxonomy" id="48698"/>
    <lineage>
        <taxon>Eukaryota</taxon>
        <taxon>Metazoa</taxon>
        <taxon>Chordata</taxon>
        <taxon>Craniata</taxon>
        <taxon>Vertebrata</taxon>
        <taxon>Euteleostomi</taxon>
        <taxon>Actinopterygii</taxon>
        <taxon>Neopterygii</taxon>
        <taxon>Teleostei</taxon>
        <taxon>Neoteleostei</taxon>
        <taxon>Acanthomorphata</taxon>
        <taxon>Ovalentaria</taxon>
        <taxon>Atherinomorphae</taxon>
        <taxon>Cyprinodontiformes</taxon>
        <taxon>Poeciliidae</taxon>
        <taxon>Poeciliinae</taxon>
        <taxon>Poecilia</taxon>
    </lineage>
</organism>
<dbReference type="GO" id="GO:0051983">
    <property type="term" value="P:regulation of chromosome segregation"/>
    <property type="evidence" value="ECO:0007669"/>
    <property type="project" value="TreeGrafter"/>
</dbReference>
<keyword evidence="4" id="KW-0832">Ubl conjugation</keyword>
<keyword evidence="2" id="KW-1017">Isopeptide bond</keyword>
<dbReference type="STRING" id="48698.ENSPFOP00000016272"/>
<evidence type="ECO:0000313" key="10">
    <source>
        <dbReference type="Proteomes" id="UP000028760"/>
    </source>
</evidence>
<dbReference type="InterPro" id="IPR029334">
    <property type="entry name" value="PP1-bd"/>
</dbReference>
<evidence type="ECO:0000256" key="5">
    <source>
        <dbReference type="ARBA" id="ARBA00023242"/>
    </source>
</evidence>
<feature type="region of interest" description="Disordered" evidence="7">
    <location>
        <begin position="796"/>
        <end position="829"/>
    </location>
</feature>
<feature type="compositionally biased region" description="Basic and acidic residues" evidence="7">
    <location>
        <begin position="1667"/>
        <end position="1700"/>
    </location>
</feature>
<dbReference type="GO" id="GO:0007088">
    <property type="term" value="P:regulation of mitotic nuclear division"/>
    <property type="evidence" value="ECO:0007669"/>
    <property type="project" value="TreeGrafter"/>
</dbReference>
<feature type="domain" description="FHA" evidence="8">
    <location>
        <begin position="26"/>
        <end position="76"/>
    </location>
</feature>
<feature type="region of interest" description="Disordered" evidence="7">
    <location>
        <begin position="191"/>
        <end position="557"/>
    </location>
</feature>
<evidence type="ECO:0000313" key="9">
    <source>
        <dbReference type="Ensembl" id="ENSPFOP00000016272.2"/>
    </source>
</evidence>
<feature type="region of interest" description="Disordered" evidence="7">
    <location>
        <begin position="577"/>
        <end position="599"/>
    </location>
</feature>
<evidence type="ECO:0000256" key="7">
    <source>
        <dbReference type="SAM" id="MobiDB-lite"/>
    </source>
</evidence>
<comment type="subcellular location">
    <subcellularLocation>
        <location evidence="1">Nucleus</location>
    </subcellularLocation>
</comment>
<feature type="compositionally biased region" description="Basic and acidic residues" evidence="7">
    <location>
        <begin position="1265"/>
        <end position="1277"/>
    </location>
</feature>
<dbReference type="EMBL" id="AYCK01000750">
    <property type="status" value="NOT_ANNOTATED_CDS"/>
    <property type="molecule type" value="Genomic_DNA"/>
</dbReference>
<reference evidence="9" key="2">
    <citation type="submission" date="2025-08" db="UniProtKB">
        <authorList>
            <consortium name="Ensembl"/>
        </authorList>
    </citation>
    <scope>IDENTIFICATION</scope>
</reference>
<feature type="compositionally biased region" description="Basic and acidic residues" evidence="7">
    <location>
        <begin position="1083"/>
        <end position="1094"/>
    </location>
</feature>
<dbReference type="PROSITE" id="PS50006">
    <property type="entry name" value="FHA_DOMAIN"/>
    <property type="match status" value="1"/>
</dbReference>
<feature type="compositionally biased region" description="Polar residues" evidence="7">
    <location>
        <begin position="1053"/>
        <end position="1069"/>
    </location>
</feature>
<dbReference type="InterPro" id="IPR000253">
    <property type="entry name" value="FHA_dom"/>
</dbReference>
<evidence type="ECO:0000256" key="3">
    <source>
        <dbReference type="ARBA" id="ARBA00022553"/>
    </source>
</evidence>
<dbReference type="InterPro" id="IPR008984">
    <property type="entry name" value="SMAD_FHA_dom_sf"/>
</dbReference>
<feature type="compositionally biased region" description="Basic and acidic residues" evidence="7">
    <location>
        <begin position="1627"/>
        <end position="1636"/>
    </location>
</feature>
<dbReference type="Ensembl" id="ENSPFOT00000016294.2">
    <property type="protein sequence ID" value="ENSPFOP00000016272.2"/>
    <property type="gene ID" value="ENSPFOG00000016223.2"/>
</dbReference>
<feature type="compositionally biased region" description="Polar residues" evidence="7">
    <location>
        <begin position="530"/>
        <end position="557"/>
    </location>
</feature>
<dbReference type="GeneID" id="103143189"/>
<dbReference type="GO" id="GO:0005694">
    <property type="term" value="C:chromosome"/>
    <property type="evidence" value="ECO:0007669"/>
    <property type="project" value="TreeGrafter"/>
</dbReference>
<dbReference type="GeneTree" id="ENSGT00940000154352"/>
<feature type="compositionally biased region" description="Low complexity" evidence="7">
    <location>
        <begin position="1165"/>
        <end position="1174"/>
    </location>
</feature>
<evidence type="ECO:0000256" key="2">
    <source>
        <dbReference type="ARBA" id="ARBA00022499"/>
    </source>
</evidence>
<feature type="compositionally biased region" description="Basic residues" evidence="7">
    <location>
        <begin position="328"/>
        <end position="338"/>
    </location>
</feature>
<dbReference type="SMART" id="SM01295">
    <property type="entry name" value="K167R"/>
    <property type="match status" value="2"/>
</dbReference>
<dbReference type="RefSeq" id="XP_007559700.1">
    <property type="nucleotide sequence ID" value="XM_007559638.2"/>
</dbReference>
<feature type="region of interest" description="Disordered" evidence="7">
    <location>
        <begin position="727"/>
        <end position="748"/>
    </location>
</feature>
<dbReference type="KEGG" id="pfor:103143189"/>
<feature type="compositionally biased region" description="Basic and acidic residues" evidence="7">
    <location>
        <begin position="1215"/>
        <end position="1240"/>
    </location>
</feature>
<dbReference type="CTD" id="4288"/>
<name>A0A087YE19_POEFO</name>
<feature type="compositionally biased region" description="Basic and acidic residues" evidence="7">
    <location>
        <begin position="1470"/>
        <end position="1490"/>
    </location>
</feature>
<reference evidence="10" key="1">
    <citation type="submission" date="2013-10" db="EMBL/GenBank/DDBJ databases">
        <authorList>
            <person name="Schartl M."/>
            <person name="Warren W."/>
        </authorList>
    </citation>
    <scope>NUCLEOTIDE SEQUENCE [LARGE SCALE GENOMIC DNA]</scope>
    <source>
        <strain evidence="10">female</strain>
    </source>
</reference>
<feature type="compositionally biased region" description="Low complexity" evidence="7">
    <location>
        <begin position="400"/>
        <end position="415"/>
    </location>
</feature>
<feature type="compositionally biased region" description="Polar residues" evidence="7">
    <location>
        <begin position="197"/>
        <end position="210"/>
    </location>
</feature>
<protein>
    <submittedName>
        <fullName evidence="9">Marker of proliferation Ki-67</fullName>
    </submittedName>
</protein>
<dbReference type="SMART" id="SM00240">
    <property type="entry name" value="FHA"/>
    <property type="match status" value="1"/>
</dbReference>
<dbReference type="OrthoDB" id="6288785at2759"/>
<feature type="compositionally biased region" description="Basic and acidic residues" evidence="7">
    <location>
        <begin position="220"/>
        <end position="245"/>
    </location>
</feature>
<evidence type="ECO:0000256" key="6">
    <source>
        <dbReference type="ARBA" id="ARBA00023306"/>
    </source>
</evidence>